<evidence type="ECO:0000256" key="2">
    <source>
        <dbReference type="ARBA" id="ARBA00006485"/>
    </source>
</evidence>
<evidence type="ECO:0000256" key="6">
    <source>
        <dbReference type="ARBA" id="ARBA00022741"/>
    </source>
</evidence>
<evidence type="ECO:0000256" key="1">
    <source>
        <dbReference type="ARBA" id="ARBA00004123"/>
    </source>
</evidence>
<evidence type="ECO:0000256" key="9">
    <source>
        <dbReference type="ARBA" id="ARBA00023242"/>
    </source>
</evidence>
<feature type="region of interest" description="Disordered" evidence="11">
    <location>
        <begin position="206"/>
        <end position="249"/>
    </location>
</feature>
<feature type="region of interest" description="Disordered" evidence="11">
    <location>
        <begin position="1165"/>
        <end position="1517"/>
    </location>
</feature>
<protein>
    <recommendedName>
        <fullName evidence="3">[RNA-polymerase]-subunit kinase</fullName>
        <ecNumber evidence="3">2.7.11.23</ecNumber>
    </recommendedName>
</protein>
<comment type="subcellular location">
    <subcellularLocation>
        <location evidence="1">Nucleus</location>
    </subcellularLocation>
</comment>
<reference evidence="13" key="1">
    <citation type="submission" date="2017-12" db="EMBL/GenBank/DDBJ databases">
        <title>Gene loss provides genomic basis for host adaptation in cereal stripe rust fungi.</title>
        <authorList>
            <person name="Xia C."/>
        </authorList>
    </citation>
    <scope>NUCLEOTIDE SEQUENCE [LARGE SCALE GENOMIC DNA]</scope>
    <source>
        <strain evidence="13">93-210</strain>
    </source>
</reference>
<evidence type="ECO:0000313" key="13">
    <source>
        <dbReference type="EMBL" id="POW00790.1"/>
    </source>
</evidence>
<feature type="compositionally biased region" description="Basic and acidic residues" evidence="11">
    <location>
        <begin position="629"/>
        <end position="640"/>
    </location>
</feature>
<dbReference type="GO" id="GO:0005524">
    <property type="term" value="F:ATP binding"/>
    <property type="evidence" value="ECO:0007669"/>
    <property type="project" value="UniProtKB-KW"/>
</dbReference>
<evidence type="ECO:0000256" key="8">
    <source>
        <dbReference type="ARBA" id="ARBA00022840"/>
    </source>
</evidence>
<feature type="region of interest" description="Disordered" evidence="11">
    <location>
        <begin position="476"/>
        <end position="496"/>
    </location>
</feature>
<feature type="compositionally biased region" description="Acidic residues" evidence="11">
    <location>
        <begin position="222"/>
        <end position="232"/>
    </location>
</feature>
<dbReference type="EC" id="2.7.11.23" evidence="3"/>
<feature type="compositionally biased region" description="Basic residues" evidence="11">
    <location>
        <begin position="437"/>
        <end position="446"/>
    </location>
</feature>
<feature type="compositionally biased region" description="Gly residues" evidence="11">
    <location>
        <begin position="1096"/>
        <end position="1109"/>
    </location>
</feature>
<dbReference type="InterPro" id="IPR000719">
    <property type="entry name" value="Prot_kinase_dom"/>
</dbReference>
<feature type="compositionally biased region" description="Low complexity" evidence="11">
    <location>
        <begin position="96"/>
        <end position="120"/>
    </location>
</feature>
<feature type="compositionally biased region" description="Pro residues" evidence="11">
    <location>
        <begin position="20"/>
        <end position="37"/>
    </location>
</feature>
<dbReference type="PROSITE" id="PS00108">
    <property type="entry name" value="PROTEIN_KINASE_ST"/>
    <property type="match status" value="1"/>
</dbReference>
<feature type="compositionally biased region" description="Basic residues" evidence="11">
    <location>
        <begin position="1449"/>
        <end position="1476"/>
    </location>
</feature>
<feature type="compositionally biased region" description="Polar residues" evidence="11">
    <location>
        <begin position="1428"/>
        <end position="1439"/>
    </location>
</feature>
<feature type="region of interest" description="Disordered" evidence="11">
    <location>
        <begin position="1"/>
        <end position="146"/>
    </location>
</feature>
<dbReference type="Proteomes" id="UP000239156">
    <property type="component" value="Unassembled WGS sequence"/>
</dbReference>
<feature type="region of interest" description="Disordered" evidence="11">
    <location>
        <begin position="934"/>
        <end position="1120"/>
    </location>
</feature>
<dbReference type="FunFam" id="1.10.510.10:FF:000415">
    <property type="entry name" value="CMGC/CDK/CRK7 protein kinase, variant"/>
    <property type="match status" value="1"/>
</dbReference>
<dbReference type="PROSITE" id="PS50011">
    <property type="entry name" value="PROTEIN_KINASE_DOM"/>
    <property type="match status" value="1"/>
</dbReference>
<feature type="compositionally biased region" description="Basic and acidic residues" evidence="11">
    <location>
        <begin position="1230"/>
        <end position="1249"/>
    </location>
</feature>
<evidence type="ECO:0000256" key="11">
    <source>
        <dbReference type="SAM" id="MobiDB-lite"/>
    </source>
</evidence>
<feature type="compositionally biased region" description="Low complexity" evidence="11">
    <location>
        <begin position="994"/>
        <end position="1005"/>
    </location>
</feature>
<feature type="compositionally biased region" description="Basic and acidic residues" evidence="11">
    <location>
        <begin position="1504"/>
        <end position="1517"/>
    </location>
</feature>
<feature type="compositionally biased region" description="Low complexity" evidence="11">
    <location>
        <begin position="1304"/>
        <end position="1326"/>
    </location>
</feature>
<feature type="compositionally biased region" description="Basic and acidic residues" evidence="11">
    <location>
        <begin position="934"/>
        <end position="953"/>
    </location>
</feature>
<feature type="compositionally biased region" description="Low complexity" evidence="11">
    <location>
        <begin position="1051"/>
        <end position="1062"/>
    </location>
</feature>
<feature type="domain" description="Protein kinase" evidence="12">
    <location>
        <begin position="567"/>
        <end position="922"/>
    </location>
</feature>
<evidence type="ECO:0000256" key="7">
    <source>
        <dbReference type="ARBA" id="ARBA00022777"/>
    </source>
</evidence>
<feature type="region of interest" description="Disordered" evidence="11">
    <location>
        <begin position="529"/>
        <end position="553"/>
    </location>
</feature>
<comment type="similarity">
    <text evidence="2">Belongs to the protein kinase superfamily. CMGC Ser/Thr protein kinase family. CDC2/CDKX subfamily.</text>
</comment>
<dbReference type="GO" id="GO:0005634">
    <property type="term" value="C:nucleus"/>
    <property type="evidence" value="ECO:0007669"/>
    <property type="project" value="UniProtKB-SubCell"/>
</dbReference>
<keyword evidence="14" id="KW-1185">Reference proteome</keyword>
<evidence type="ECO:0000256" key="5">
    <source>
        <dbReference type="ARBA" id="ARBA00022679"/>
    </source>
</evidence>
<dbReference type="GO" id="GO:0008353">
    <property type="term" value="F:RNA polymerase II CTD heptapeptide repeat kinase activity"/>
    <property type="evidence" value="ECO:0007669"/>
    <property type="project" value="UniProtKB-EC"/>
</dbReference>
<feature type="compositionally biased region" description="Low complexity" evidence="11">
    <location>
        <begin position="1387"/>
        <end position="1427"/>
    </location>
</feature>
<feature type="compositionally biased region" description="Basic and acidic residues" evidence="11">
    <location>
        <begin position="1272"/>
        <end position="1288"/>
    </location>
</feature>
<feature type="region of interest" description="Disordered" evidence="11">
    <location>
        <begin position="318"/>
        <end position="460"/>
    </location>
</feature>
<dbReference type="InterPro" id="IPR011009">
    <property type="entry name" value="Kinase-like_dom_sf"/>
</dbReference>
<dbReference type="VEuPathDB" id="FungiDB:PSTT_12918"/>
<feature type="compositionally biased region" description="Low complexity" evidence="11">
    <location>
        <begin position="1477"/>
        <end position="1486"/>
    </location>
</feature>
<feature type="compositionally biased region" description="Basic and acidic residues" evidence="11">
    <location>
        <begin position="1077"/>
        <end position="1094"/>
    </location>
</feature>
<feature type="compositionally biased region" description="Pro residues" evidence="11">
    <location>
        <begin position="328"/>
        <end position="343"/>
    </location>
</feature>
<feature type="compositionally biased region" description="Polar residues" evidence="11">
    <location>
        <begin position="958"/>
        <end position="975"/>
    </location>
</feature>
<accession>A0A2S4UU58</accession>
<dbReference type="SMART" id="SM00220">
    <property type="entry name" value="S_TKc"/>
    <property type="match status" value="1"/>
</dbReference>
<keyword evidence="9" id="KW-0539">Nucleus</keyword>
<evidence type="ECO:0000313" key="14">
    <source>
        <dbReference type="Proteomes" id="UP000239156"/>
    </source>
</evidence>
<dbReference type="InterPro" id="IPR050108">
    <property type="entry name" value="CDK"/>
</dbReference>
<sequence length="1517" mass="167193">MRMNSLEEGEVEDSTTVATLPPPLPPPPAFNSLPPKPATNTNTAINSLSRPPLPPPSSSLSNWNRSHTHLPQKEATIYLSPDRNQRTHSRSRNRDSSSTNSYSQTQSNHPRSSSHSPSRTPTKRQQTTSKITLKNHQSNHRTLPKNTFQNYQPIFFFHRSSKETQQTKKRSIGVSSIKSYELVEKSGEVSIEVKYMLNKKLEQGSSSICNVDSNPDHPGCLESEEDEDEGGGDDCKTATKNDDGNDPRKSRVKAGMVVALKIIIIQNELDGLPMTVLQEIRILKSLDHSNIVLLYSKQLLLGTACLYRMNSLEEGEVEDSTTAATLPPLLPPPPAFNSLPPKPATNTNTAINSLSRPPLPPPSSSSSNWNRSHTHSPQKAATIYLSPDRNRRTHSRSRSRSPQLNRSRNRGSSSTNSYSQTQSNHPRSSSHSPSRTPTKRQRHLSRSPHPPLPPTHLNLKPQNKANLLTAELLSSPQKPHHQNNTQESSDQSKISADHQNLSKNTYQNYQPTFFFHRLSKETCVNHESMSPKDLQVEGGPTKSSKLSENQSRTTKKPFIGVSSIKSYELVEKLGEGTFGEVFKGIYRGKLYAQQQKLEQGSSSNRNIDGNLDHPGRSESEEEEDDDHVDCETTTKKDDGGVHSQKSRVKAGMVVALKRIIVHNELDGLPITALREIRILKSLDHPNIVPVIDISYSKGNLKLLKRGNTYMVFPYIDHDLAGLIENKSITFNVSQIKLYSKQLLLGTAYLHRNKILHRDLKAANLLISNEGQLMIADFGLARSIEQQHNNKKREYTNCVVTRWYRPPEILLGNRRYGTAVDLWGVGCVIAEMFKGGPILTGSTDVNQCELIFRLCGSPTAKSMPGWESLPGCEGVRSWANKPRRVKEEYERSSPELADLLDHLLVLDHSRRLTAEEALDHDWFWTDPMAIDPAKLPHYEPSHEYDRRRKQEQAKRTHQHQLASFTEIQGSSSSMTAKANGAHPASKLHRLPPPTSSSSSFNSKPPSEGFSHERKFPSDQFKHPVGPPIPGNRMVMAPEPTQFHRGGGGMNNPGGNPYSSQGSSGMMGGKNYNSNSSEGRGEGDNRSHYNNSDRRNRGGGGQGYGGGGGSTMGSSIAGLGHASLPSRPVSSYDRAPYGLPKSGGAMSMVGGMNGSMIGGMAAGPTPSFPHLSHPLPGHPEATYPLPSTLSAEHGPGDERGQRGYPVPLPGGPSIRDSSYIGAGGGGGGYRNRGGDGGRQDGRSRSNHDRWTPEPSSQLPGGGSGSNPYPLHNSRSADRRHGNGRPGDRRFRNGGGDHNGRDSYQYNNNNNHRNNPSKPFFNNNNLSPQNGPPPPPLGVGVGPGVPNPYASFSYPAPPPSTDPMLPIPPLNYSAHQHNNNAGNDHQRWDNTQPAANNNNNLDFHAPPNLPQPLNNNSNNNNNPYTNHHQNFQQHPHSPPNTNLLHHSSPPTHHLHLPPPHHHHHHQHHQQAPPPHHHQHSSPQNSHLLLPLPPHHQLPIPVPIPHPNGRDGYNDEPRLDY</sequence>
<feature type="compositionally biased region" description="Pro residues" evidence="11">
    <location>
        <begin position="1487"/>
        <end position="1502"/>
    </location>
</feature>
<feature type="compositionally biased region" description="Basic and acidic residues" evidence="11">
    <location>
        <begin position="1008"/>
        <end position="1020"/>
    </location>
</feature>
<dbReference type="InterPro" id="IPR008271">
    <property type="entry name" value="Ser/Thr_kinase_AS"/>
</dbReference>
<evidence type="ECO:0000256" key="3">
    <source>
        <dbReference type="ARBA" id="ARBA00012409"/>
    </source>
</evidence>
<dbReference type="PANTHER" id="PTHR24056">
    <property type="entry name" value="CELL DIVISION PROTEIN KINASE"/>
    <property type="match status" value="1"/>
</dbReference>
<feature type="compositionally biased region" description="Polar residues" evidence="11">
    <location>
        <begin position="541"/>
        <end position="552"/>
    </location>
</feature>
<feature type="compositionally biased region" description="Polar residues" evidence="11">
    <location>
        <begin position="596"/>
        <end position="607"/>
    </location>
</feature>
<evidence type="ECO:0000256" key="10">
    <source>
        <dbReference type="ARBA" id="ARBA00049280"/>
    </source>
</evidence>
<dbReference type="Gene3D" id="3.30.200.20">
    <property type="entry name" value="Phosphorylase Kinase, domain 1"/>
    <property type="match status" value="2"/>
</dbReference>
<evidence type="ECO:0000256" key="4">
    <source>
        <dbReference type="ARBA" id="ARBA00022527"/>
    </source>
</evidence>
<organism evidence="13 14">
    <name type="scientific">Puccinia striiformis</name>
    <dbReference type="NCBI Taxonomy" id="27350"/>
    <lineage>
        <taxon>Eukaryota</taxon>
        <taxon>Fungi</taxon>
        <taxon>Dikarya</taxon>
        <taxon>Basidiomycota</taxon>
        <taxon>Pucciniomycotina</taxon>
        <taxon>Pucciniomycetes</taxon>
        <taxon>Pucciniales</taxon>
        <taxon>Pucciniaceae</taxon>
        <taxon>Puccinia</taxon>
    </lineage>
</organism>
<dbReference type="SUPFAM" id="SSF56112">
    <property type="entry name" value="Protein kinase-like (PK-like)"/>
    <property type="match status" value="2"/>
</dbReference>
<feature type="compositionally biased region" description="Pro residues" evidence="11">
    <location>
        <begin position="1352"/>
        <end position="1366"/>
    </location>
</feature>
<proteinExistence type="inferred from homology"/>
<comment type="catalytic activity">
    <reaction evidence="10">
        <text>[DNA-directed RNA polymerase] + ATP = phospho-[DNA-directed RNA polymerase] + ADP + H(+)</text>
        <dbReference type="Rhea" id="RHEA:10216"/>
        <dbReference type="Rhea" id="RHEA-COMP:11321"/>
        <dbReference type="Rhea" id="RHEA-COMP:11322"/>
        <dbReference type="ChEBI" id="CHEBI:15378"/>
        <dbReference type="ChEBI" id="CHEBI:30616"/>
        <dbReference type="ChEBI" id="CHEBI:43176"/>
        <dbReference type="ChEBI" id="CHEBI:68546"/>
        <dbReference type="ChEBI" id="CHEBI:456216"/>
        <dbReference type="EC" id="2.7.11.23"/>
    </reaction>
</comment>
<feature type="compositionally biased region" description="Low complexity" evidence="11">
    <location>
        <begin position="410"/>
        <end position="436"/>
    </location>
</feature>
<name>A0A2S4UU58_9BASI</name>
<keyword evidence="7" id="KW-0418">Kinase</keyword>
<dbReference type="Pfam" id="PF00069">
    <property type="entry name" value="Pkinase"/>
    <property type="match status" value="1"/>
</dbReference>
<feature type="compositionally biased region" description="Polar residues" evidence="11">
    <location>
        <begin position="1370"/>
        <end position="1380"/>
    </location>
</feature>
<feature type="compositionally biased region" description="Basic and acidic residues" evidence="11">
    <location>
        <begin position="233"/>
        <end position="249"/>
    </location>
</feature>
<keyword evidence="4" id="KW-0723">Serine/threonine-protein kinase</keyword>
<feature type="compositionally biased region" description="Acidic residues" evidence="11">
    <location>
        <begin position="619"/>
        <end position="628"/>
    </location>
</feature>
<feature type="region of interest" description="Disordered" evidence="11">
    <location>
        <begin position="596"/>
        <end position="644"/>
    </location>
</feature>
<keyword evidence="8" id="KW-0067">ATP-binding</keyword>
<feature type="compositionally biased region" description="Polar residues" evidence="11">
    <location>
        <begin position="123"/>
        <end position="136"/>
    </location>
</feature>
<dbReference type="PANTHER" id="PTHR24056:SF233">
    <property type="entry name" value="CYCLIN-DEPENDENT KINASE 9"/>
    <property type="match status" value="1"/>
</dbReference>
<evidence type="ECO:0000259" key="12">
    <source>
        <dbReference type="PROSITE" id="PS50011"/>
    </source>
</evidence>
<dbReference type="EMBL" id="PKSL01000171">
    <property type="protein sequence ID" value="POW00790.1"/>
    <property type="molecule type" value="Genomic_DNA"/>
</dbReference>
<keyword evidence="5" id="KW-0808">Transferase</keyword>
<dbReference type="VEuPathDB" id="FungiDB:PSHT_04491"/>
<comment type="caution">
    <text evidence="13">The sequence shown here is derived from an EMBL/GenBank/DDBJ whole genome shotgun (WGS) entry which is preliminary data.</text>
</comment>
<dbReference type="GO" id="GO:0004693">
    <property type="term" value="F:cyclin-dependent protein serine/threonine kinase activity"/>
    <property type="evidence" value="ECO:0007669"/>
    <property type="project" value="TreeGrafter"/>
</dbReference>
<dbReference type="Gene3D" id="1.10.510.10">
    <property type="entry name" value="Transferase(Phosphotransferase) domain 1"/>
    <property type="match status" value="1"/>
</dbReference>
<gene>
    <name evidence="13" type="ORF">PSTT_12918</name>
</gene>
<feature type="compositionally biased region" description="Gly residues" evidence="11">
    <location>
        <begin position="1219"/>
        <end position="1229"/>
    </location>
</feature>
<keyword evidence="6" id="KW-0547">Nucleotide-binding</keyword>